<evidence type="ECO:0000313" key="12">
    <source>
        <dbReference type="Proteomes" id="UP000281691"/>
    </source>
</evidence>
<dbReference type="PANTHER" id="PTHR38042">
    <property type="entry name" value="UROPORPHYRINOGEN-III SYNTHASE, CHLOROPLASTIC"/>
    <property type="match status" value="1"/>
</dbReference>
<keyword evidence="12" id="KW-1185">Reference proteome</keyword>
<dbReference type="Proteomes" id="UP000281691">
    <property type="component" value="Unassembled WGS sequence"/>
</dbReference>
<dbReference type="InterPro" id="IPR039793">
    <property type="entry name" value="UROS/Hem4"/>
</dbReference>
<gene>
    <name evidence="11" type="ORF">EDC46_0058</name>
</gene>
<dbReference type="EC" id="4.2.1.75" evidence="3 9"/>
<comment type="caution">
    <text evidence="11">The sequence shown here is derived from an EMBL/GenBank/DDBJ whole genome shotgun (WGS) entry which is preliminary data.</text>
</comment>
<accession>A0A3N4WIC2</accession>
<dbReference type="GO" id="GO:0006780">
    <property type="term" value="P:uroporphyrinogen III biosynthetic process"/>
    <property type="evidence" value="ECO:0007669"/>
    <property type="project" value="UniProtKB-UniRule"/>
</dbReference>
<dbReference type="EMBL" id="RKQP01000001">
    <property type="protein sequence ID" value="RPE85680.1"/>
    <property type="molecule type" value="Genomic_DNA"/>
</dbReference>
<sequence>MNVLVTRPDYRGQQLVEMLRVHHIFAIHQPLFRIEAGDELPNFPAQLSALNAGDYLFPVSKSAVDFAHQTLIETGFRWRSDLRYLAVGESTANYLASKSEQAVRYPLHSASSEGLLNLSELQDLTNKSVLVLRADTGRELFAQQAQLRGAEIRTIECYRRLPLKENLGEKISLAKRAGIDTIVATSNEILTSLRKNTLESDHPWLLGCNLIVVSKRIAQSAIQLGWQPNCIHISEKADNSSLLKTILGILTLDKVGNYG</sequence>
<keyword evidence="5 9" id="KW-0627">Porphyrin biosynthesis</keyword>
<dbReference type="RefSeq" id="WP_124210266.1">
    <property type="nucleotide sequence ID" value="NZ_CP016615.1"/>
</dbReference>
<evidence type="ECO:0000256" key="8">
    <source>
        <dbReference type="ARBA" id="ARBA00048617"/>
    </source>
</evidence>
<feature type="domain" description="Tetrapyrrole biosynthesis uroporphyrinogen III synthase" evidence="10">
    <location>
        <begin position="14"/>
        <end position="243"/>
    </location>
</feature>
<evidence type="ECO:0000256" key="6">
    <source>
        <dbReference type="ARBA" id="ARBA00037589"/>
    </source>
</evidence>
<dbReference type="Pfam" id="PF02602">
    <property type="entry name" value="HEM4"/>
    <property type="match status" value="1"/>
</dbReference>
<dbReference type="GO" id="GO:0004852">
    <property type="term" value="F:uroporphyrinogen-III synthase activity"/>
    <property type="evidence" value="ECO:0007669"/>
    <property type="project" value="UniProtKB-UniRule"/>
</dbReference>
<reference evidence="11 12" key="1">
    <citation type="submission" date="2018-11" db="EMBL/GenBank/DDBJ databases">
        <title>Genomic Encyclopedia of Type Strains, Phase IV (KMG-IV): sequencing the most valuable type-strain genomes for metagenomic binning, comparative biology and taxonomic classification.</title>
        <authorList>
            <person name="Goeker M."/>
        </authorList>
    </citation>
    <scope>NUCLEOTIDE SEQUENCE [LARGE SCALE GENOMIC DNA]</scope>
    <source>
        <strain evidence="11 12">DSM 27238</strain>
    </source>
</reference>
<organism evidence="11 12">
    <name type="scientific">Vespertiliibacter pulmonis</name>
    <dbReference type="NCBI Taxonomy" id="1443036"/>
    <lineage>
        <taxon>Bacteria</taxon>
        <taxon>Pseudomonadati</taxon>
        <taxon>Pseudomonadota</taxon>
        <taxon>Gammaproteobacteria</taxon>
        <taxon>Pasteurellales</taxon>
        <taxon>Pasteurellaceae</taxon>
        <taxon>Vespertiliibacter</taxon>
    </lineage>
</organism>
<evidence type="ECO:0000256" key="9">
    <source>
        <dbReference type="RuleBase" id="RU366031"/>
    </source>
</evidence>
<dbReference type="OrthoDB" id="9787650at2"/>
<keyword evidence="4 9" id="KW-0456">Lyase</keyword>
<evidence type="ECO:0000256" key="3">
    <source>
        <dbReference type="ARBA" id="ARBA00013109"/>
    </source>
</evidence>
<evidence type="ECO:0000256" key="2">
    <source>
        <dbReference type="ARBA" id="ARBA00008133"/>
    </source>
</evidence>
<comment type="similarity">
    <text evidence="2 9">Belongs to the uroporphyrinogen-III synthase family.</text>
</comment>
<comment type="pathway">
    <text evidence="1 9">Porphyrin-containing compound metabolism; protoporphyrin-IX biosynthesis; coproporphyrinogen-III from 5-aminolevulinate: step 3/4.</text>
</comment>
<comment type="function">
    <text evidence="6 9">Catalyzes cyclization of the linear tetrapyrrole, hydroxymethylbilane, to the macrocyclic uroporphyrinogen III.</text>
</comment>
<evidence type="ECO:0000256" key="7">
    <source>
        <dbReference type="ARBA" id="ARBA00040167"/>
    </source>
</evidence>
<proteinExistence type="inferred from homology"/>
<dbReference type="GO" id="GO:0006782">
    <property type="term" value="P:protoporphyrinogen IX biosynthetic process"/>
    <property type="evidence" value="ECO:0007669"/>
    <property type="project" value="UniProtKB-UniRule"/>
</dbReference>
<dbReference type="AlphaFoldDB" id="A0A3N4WIC2"/>
<evidence type="ECO:0000256" key="4">
    <source>
        <dbReference type="ARBA" id="ARBA00023239"/>
    </source>
</evidence>
<evidence type="ECO:0000256" key="1">
    <source>
        <dbReference type="ARBA" id="ARBA00004772"/>
    </source>
</evidence>
<name>A0A3N4WIC2_9PAST</name>
<comment type="catalytic activity">
    <reaction evidence="8 9">
        <text>hydroxymethylbilane = uroporphyrinogen III + H2O</text>
        <dbReference type="Rhea" id="RHEA:18965"/>
        <dbReference type="ChEBI" id="CHEBI:15377"/>
        <dbReference type="ChEBI" id="CHEBI:57308"/>
        <dbReference type="ChEBI" id="CHEBI:57845"/>
        <dbReference type="EC" id="4.2.1.75"/>
    </reaction>
</comment>
<evidence type="ECO:0000313" key="11">
    <source>
        <dbReference type="EMBL" id="RPE85680.1"/>
    </source>
</evidence>
<protein>
    <recommendedName>
        <fullName evidence="7 9">Uroporphyrinogen-III synthase</fullName>
        <ecNumber evidence="3 9">4.2.1.75</ecNumber>
    </recommendedName>
</protein>
<dbReference type="InterPro" id="IPR036108">
    <property type="entry name" value="4pyrrol_syn_uPrphyn_synt_sf"/>
</dbReference>
<dbReference type="InterPro" id="IPR003754">
    <property type="entry name" value="4pyrrol_synth_uPrphyn_synth"/>
</dbReference>
<dbReference type="PANTHER" id="PTHR38042:SF1">
    <property type="entry name" value="UROPORPHYRINOGEN-III SYNTHASE, CHLOROPLASTIC"/>
    <property type="match status" value="1"/>
</dbReference>
<evidence type="ECO:0000256" key="5">
    <source>
        <dbReference type="ARBA" id="ARBA00023244"/>
    </source>
</evidence>
<dbReference type="UniPathway" id="UPA00251">
    <property type="reaction ID" value="UER00320"/>
</dbReference>
<evidence type="ECO:0000259" key="10">
    <source>
        <dbReference type="Pfam" id="PF02602"/>
    </source>
</evidence>
<dbReference type="CDD" id="cd06578">
    <property type="entry name" value="HemD"/>
    <property type="match status" value="1"/>
</dbReference>
<dbReference type="Gene3D" id="3.40.50.10090">
    <property type="match status" value="2"/>
</dbReference>
<dbReference type="SUPFAM" id="SSF69618">
    <property type="entry name" value="HemD-like"/>
    <property type="match status" value="1"/>
</dbReference>